<evidence type="ECO:0000313" key="3">
    <source>
        <dbReference type="EMBL" id="MBM7800724.1"/>
    </source>
</evidence>
<dbReference type="SUPFAM" id="SSF50998">
    <property type="entry name" value="Quinoprotein alcohol dehydrogenase-like"/>
    <property type="match status" value="2"/>
</dbReference>
<keyword evidence="1" id="KW-0853">WD repeat</keyword>
<dbReference type="PROSITE" id="PS50082">
    <property type="entry name" value="WD_REPEATS_2"/>
    <property type="match status" value="1"/>
</dbReference>
<dbReference type="InterPro" id="IPR015943">
    <property type="entry name" value="WD40/YVTN_repeat-like_dom_sf"/>
</dbReference>
<keyword evidence="4" id="KW-1185">Reference proteome</keyword>
<dbReference type="InterPro" id="IPR001680">
    <property type="entry name" value="WD40_rpt"/>
</dbReference>
<dbReference type="Proteomes" id="UP000704762">
    <property type="component" value="Unassembled WGS sequence"/>
</dbReference>
<gene>
    <name evidence="3" type="ORF">JOE57_003645</name>
</gene>
<comment type="caution">
    <text evidence="3">The sequence shown here is derived from an EMBL/GenBank/DDBJ whole genome shotgun (WGS) entry which is preliminary data.</text>
</comment>
<dbReference type="EMBL" id="JAFBCF010000001">
    <property type="protein sequence ID" value="MBM7800724.1"/>
    <property type="molecule type" value="Genomic_DNA"/>
</dbReference>
<dbReference type="Gene3D" id="2.130.10.10">
    <property type="entry name" value="YVTN repeat-like/Quinoprotein amine dehydrogenase"/>
    <property type="match status" value="4"/>
</dbReference>
<dbReference type="Pfam" id="PF13360">
    <property type="entry name" value="PQQ_2"/>
    <property type="match status" value="1"/>
</dbReference>
<dbReference type="PANTHER" id="PTHR19879:SF9">
    <property type="entry name" value="TRANSCRIPTION INITIATION FACTOR TFIID SUBUNIT 5"/>
    <property type="match status" value="1"/>
</dbReference>
<dbReference type="SMART" id="SM00320">
    <property type="entry name" value="WD40"/>
    <property type="match status" value="7"/>
</dbReference>
<feature type="domain" description="Pyrrolo-quinoline quinone repeat" evidence="2">
    <location>
        <begin position="31"/>
        <end position="148"/>
    </location>
</feature>
<evidence type="ECO:0000313" key="4">
    <source>
        <dbReference type="Proteomes" id="UP000704762"/>
    </source>
</evidence>
<dbReference type="InterPro" id="IPR002372">
    <property type="entry name" value="PQQ_rpt_dom"/>
</dbReference>
<evidence type="ECO:0000259" key="2">
    <source>
        <dbReference type="Pfam" id="PF13360"/>
    </source>
</evidence>
<dbReference type="PROSITE" id="PS50294">
    <property type="entry name" value="WD_REPEATS_REGION"/>
    <property type="match status" value="1"/>
</dbReference>
<protein>
    <submittedName>
        <fullName evidence="3">WD40 repeat protein</fullName>
    </submittedName>
</protein>
<dbReference type="InterPro" id="IPR011047">
    <property type="entry name" value="Quinoprotein_ADH-like_sf"/>
</dbReference>
<dbReference type="PANTHER" id="PTHR19879">
    <property type="entry name" value="TRANSCRIPTION INITIATION FACTOR TFIID"/>
    <property type="match status" value="1"/>
</dbReference>
<accession>A0ABS2RNZ2</accession>
<dbReference type="Pfam" id="PF00400">
    <property type="entry name" value="WD40"/>
    <property type="match status" value="4"/>
</dbReference>
<feature type="repeat" description="WD" evidence="1">
    <location>
        <begin position="694"/>
        <end position="727"/>
    </location>
</feature>
<organism evidence="3 4">
    <name type="scientific">Microlunatus panaciterrae</name>
    <dbReference type="NCBI Taxonomy" id="400768"/>
    <lineage>
        <taxon>Bacteria</taxon>
        <taxon>Bacillati</taxon>
        <taxon>Actinomycetota</taxon>
        <taxon>Actinomycetes</taxon>
        <taxon>Propionibacteriales</taxon>
        <taxon>Propionibacteriaceae</taxon>
        <taxon>Microlunatus</taxon>
    </lineage>
</organism>
<proteinExistence type="predicted"/>
<sequence>MSLGRLICSAELPFTVSRVAYSADGLWLAAAGTSSDAAGGVVVLDAGSGRPRWMVDLPGPTALQFTSDDRHLVVGSESLPTGPDGLTVENRTVRLLRADSGAQVWQVSGLSAYEIAVSPDSGLIAVVRGMEPPGEVILLSATTGQRLRDLGQTSHLRFRPVFSADSQRLLVYADGVLRLVDCATGESRASLASPGIVQATLRPGGGEIVALRRDARVARLPLHPPTTAAEVPLPGAVRVPLDPLEQFFHGFRNAFAPVAFSPDGSRVAVRYAGRFPPLGDLRLGVFDTDDGHPVFPPRPLPSLSLRLRIDFSPDGRLIAANGLFTDAPPDAVGFSVFDADSGLGAQQETDEITDLAFSPDGCQIAVGGAGFVRVRDVETLRATVSFGVRVTRMAIQNTAAGSGLVAVIGEPAPRALADRSSAGGEQENLALFDARTGTRQWAQHLHPGTPRWLGFGAGAETLAVADSNGAVRILLTSSGEQRGLVNHGDAVRGFAIGPSTRTWLATASQDKTARRIDLPAGVERWQSRHPRSVTLVAISSDERLVATACTDNVVRVLNANDGVELRRVDRQAQVRALSFAPGSVLLAIGYADSSVTLADADTATTADPLTQGGPVTALAFSSDGAFLAIAAGSRVRLYALQPGAAVLIRELRMTAPVTALTFHPAEALLAVVTEGPAVIIFDPRTGRERRRVIHPGGVRDVAYSPDGTLLAITGTDGTIRIYPGRVG</sequence>
<reference evidence="3 4" key="1">
    <citation type="submission" date="2021-01" db="EMBL/GenBank/DDBJ databases">
        <title>Sequencing the genomes of 1000 actinobacteria strains.</title>
        <authorList>
            <person name="Klenk H.-P."/>
        </authorList>
    </citation>
    <scope>NUCLEOTIDE SEQUENCE [LARGE SCALE GENOMIC DNA]</scope>
    <source>
        <strain evidence="3 4">DSM 18662</strain>
    </source>
</reference>
<name>A0ABS2RNZ2_9ACTN</name>
<evidence type="ECO:0000256" key="1">
    <source>
        <dbReference type="PROSITE-ProRule" id="PRU00221"/>
    </source>
</evidence>
<dbReference type="RefSeq" id="WP_204920070.1">
    <property type="nucleotide sequence ID" value="NZ_BAAAQP010000003.1"/>
</dbReference>